<dbReference type="GO" id="GO:0080120">
    <property type="term" value="P:CAAX-box protein maturation"/>
    <property type="evidence" value="ECO:0007669"/>
    <property type="project" value="UniProtKB-ARBA"/>
</dbReference>
<keyword evidence="3" id="KW-0378">Hydrolase</keyword>
<feature type="transmembrane region" description="Helical" evidence="1">
    <location>
        <begin position="244"/>
        <end position="265"/>
    </location>
</feature>
<reference evidence="3 4" key="1">
    <citation type="submission" date="2019-09" db="EMBL/GenBank/DDBJ databases">
        <title>Phylogeny of genus Pseudoclavibacter and closely related genus.</title>
        <authorList>
            <person name="Li Y."/>
        </authorList>
    </citation>
    <scope>NUCLEOTIDE SEQUENCE [LARGE SCALE GENOMIC DNA]</scope>
    <source>
        <strain evidence="3 4">EGI 60007</strain>
    </source>
</reference>
<keyword evidence="4" id="KW-1185">Reference proteome</keyword>
<feature type="transmembrane region" description="Helical" evidence="1">
    <location>
        <begin position="85"/>
        <end position="110"/>
    </location>
</feature>
<keyword evidence="3" id="KW-0482">Metalloprotease</keyword>
<feature type="transmembrane region" description="Helical" evidence="1">
    <location>
        <begin position="220"/>
        <end position="237"/>
    </location>
</feature>
<organism evidence="3 4">
    <name type="scientific">Pseudoclavibacter endophyticus</name>
    <dbReference type="NCBI Taxonomy" id="1778590"/>
    <lineage>
        <taxon>Bacteria</taxon>
        <taxon>Bacillati</taxon>
        <taxon>Actinomycetota</taxon>
        <taxon>Actinomycetes</taxon>
        <taxon>Micrococcales</taxon>
        <taxon>Microbacteriaceae</taxon>
        <taxon>Pseudoclavibacter</taxon>
    </lineage>
</organism>
<dbReference type="OrthoDB" id="3078181at2"/>
<evidence type="ECO:0000256" key="1">
    <source>
        <dbReference type="SAM" id="Phobius"/>
    </source>
</evidence>
<dbReference type="RefSeq" id="WP_158029665.1">
    <property type="nucleotide sequence ID" value="NZ_BMHG01000001.1"/>
</dbReference>
<feature type="domain" description="CAAX prenyl protease 2/Lysostaphin resistance protein A-like" evidence="2">
    <location>
        <begin position="164"/>
        <end position="256"/>
    </location>
</feature>
<dbReference type="GO" id="GO:0008237">
    <property type="term" value="F:metallopeptidase activity"/>
    <property type="evidence" value="ECO:0007669"/>
    <property type="project" value="UniProtKB-KW"/>
</dbReference>
<keyword evidence="3" id="KW-0645">Protease</keyword>
<feature type="transmembrane region" description="Helical" evidence="1">
    <location>
        <begin position="40"/>
        <end position="56"/>
    </location>
</feature>
<dbReference type="EMBL" id="WBJY01000002">
    <property type="protein sequence ID" value="KAB1648471.1"/>
    <property type="molecule type" value="Genomic_DNA"/>
</dbReference>
<dbReference type="GO" id="GO:0006508">
    <property type="term" value="P:proteolysis"/>
    <property type="evidence" value="ECO:0007669"/>
    <property type="project" value="UniProtKB-KW"/>
</dbReference>
<gene>
    <name evidence="3" type="ORF">F8O04_11820</name>
</gene>
<keyword evidence="1" id="KW-0472">Membrane</keyword>
<keyword evidence="1" id="KW-1133">Transmembrane helix</keyword>
<name>A0A6H9WQX1_9MICO</name>
<dbReference type="Pfam" id="PF02517">
    <property type="entry name" value="Rce1-like"/>
    <property type="match status" value="1"/>
</dbReference>
<feature type="transmembrane region" description="Helical" evidence="1">
    <location>
        <begin position="12"/>
        <end position="34"/>
    </location>
</feature>
<feature type="transmembrane region" description="Helical" evidence="1">
    <location>
        <begin position="130"/>
        <end position="149"/>
    </location>
</feature>
<evidence type="ECO:0000313" key="3">
    <source>
        <dbReference type="EMBL" id="KAB1648471.1"/>
    </source>
</evidence>
<feature type="transmembrane region" description="Helical" evidence="1">
    <location>
        <begin position="169"/>
        <end position="189"/>
    </location>
</feature>
<dbReference type="GO" id="GO:0004175">
    <property type="term" value="F:endopeptidase activity"/>
    <property type="evidence" value="ECO:0007669"/>
    <property type="project" value="UniProtKB-ARBA"/>
</dbReference>
<comment type="caution">
    <text evidence="3">The sequence shown here is derived from an EMBL/GenBank/DDBJ whole genome shotgun (WGS) entry which is preliminary data.</text>
</comment>
<accession>A0A6H9WQX1</accession>
<keyword evidence="1" id="KW-0812">Transmembrane</keyword>
<dbReference type="AlphaFoldDB" id="A0A6H9WQX1"/>
<evidence type="ECO:0000259" key="2">
    <source>
        <dbReference type="Pfam" id="PF02517"/>
    </source>
</evidence>
<dbReference type="InterPro" id="IPR003675">
    <property type="entry name" value="Rce1/LyrA-like_dom"/>
</dbReference>
<feature type="transmembrane region" description="Helical" evidence="1">
    <location>
        <begin position="196"/>
        <end position="214"/>
    </location>
</feature>
<evidence type="ECO:0000313" key="4">
    <source>
        <dbReference type="Proteomes" id="UP000431744"/>
    </source>
</evidence>
<dbReference type="Proteomes" id="UP000431744">
    <property type="component" value="Unassembled WGS sequence"/>
</dbReference>
<sequence>MPTTPPPPPTQPALPIVSWNLLPALLVSGSAVLLFALENAWGYAPLLTGVAIAWLLDRAFARDVSIIAVGMGIISLHSMKADLSWGNMVVMGTVLAAAVFVPYALSRWVLKDHAVRFPTRKNTRWSRLEWGWLGAVLVLGWLILPTYFITSGAYQNWPAVTEWHEIARLFVGVNAVGIWDELFFMCVVFTLYRRHFSFWTANVLQAIVFVSFLWELGYRAWGPLLTIPFALVQAWIFSKTRSLVYVITVHLLFDLVVFLTIVHAHHRDWLTIFWY</sequence>
<protein>
    <submittedName>
        <fullName evidence="3">CPBP family intramembrane metalloprotease</fullName>
    </submittedName>
</protein>
<proteinExistence type="predicted"/>